<dbReference type="InterPro" id="IPR020287">
    <property type="entry name" value="Tail_sheath_C"/>
</dbReference>
<protein>
    <submittedName>
        <fullName evidence="6">Phage tail sheath protein</fullName>
    </submittedName>
</protein>
<dbReference type="InterPro" id="IPR054564">
    <property type="entry name" value="Gp18_domIII_N"/>
</dbReference>
<dbReference type="Pfam" id="PF17481">
    <property type="entry name" value="Phage_sheath_domII"/>
    <property type="match status" value="1"/>
</dbReference>
<accession>A0A0K9GRH4</accession>
<dbReference type="Gene3D" id="3.40.50.11790">
    <property type="match status" value="1"/>
</dbReference>
<dbReference type="Gene3D" id="3.30.360.90">
    <property type="match status" value="1"/>
</dbReference>
<dbReference type="Proteomes" id="UP000037146">
    <property type="component" value="Unassembled WGS sequence"/>
</dbReference>
<dbReference type="RefSeq" id="WP_049680566.1">
    <property type="nucleotide sequence ID" value="NZ_LFZW01000001.1"/>
</dbReference>
<sequence>MVLGGGTFTSQNKVLPGSYINFVSAARASSSLSDRGVAAIAIELDWGQEGKVFTVNNEEFQRYSQFIFGYEYTHEKLIGIRELFLNAKTLHLYRLGKGVKAANNYATAMHGGIRGNDLKIVIAKNADNPSDFDVSTLLDNKRVDTQTVSVATKLIDNDFVQFKKDATLAVSAGVPLTGGTNASSITGEDHQTFLDKIEPFNFHTLGCTSITEAVKSLYIAFTKRLRDEVGAKFQTVLYKANSVDYEGIISVENKVTDAETNEASLIYWTTGAAAGCPVNKSNTNKKYDGEFTVDVDYKQLQLQDALKAGKFIFHRVGDEVRVLEDINTFVSFTSEKNDDFKYNQTIRVLDQIANDIAVLFNGRYLGKIQNNPSGRISFWNDIVKHHQELEQIQAIEDFKPDDVVVEQGDSKKSVLVSDTVTVTNAMGQLYMTVSVK</sequence>
<gene>
    <name evidence="6" type="ORF">AC625_06610</name>
</gene>
<dbReference type="Pfam" id="PF22671">
    <property type="entry name" value="Gp18_domIII_N"/>
    <property type="match status" value="1"/>
</dbReference>
<evidence type="ECO:0000313" key="6">
    <source>
        <dbReference type="EMBL" id="KMY49233.1"/>
    </source>
</evidence>
<organism evidence="6 7">
    <name type="scientific">Peribacillus loiseleuriae</name>
    <dbReference type="NCBI Taxonomy" id="1679170"/>
    <lineage>
        <taxon>Bacteria</taxon>
        <taxon>Bacillati</taxon>
        <taxon>Bacillota</taxon>
        <taxon>Bacilli</taxon>
        <taxon>Bacillales</taxon>
        <taxon>Bacillaceae</taxon>
        <taxon>Peribacillus</taxon>
    </lineage>
</organism>
<dbReference type="STRING" id="1679170.AC625_06610"/>
<dbReference type="Gene3D" id="3.30.1490.360">
    <property type="match status" value="1"/>
</dbReference>
<feature type="domain" description="Phage tail sheath protein-like beta-sandwich" evidence="3">
    <location>
        <begin position="97"/>
        <end position="181"/>
    </location>
</feature>
<evidence type="ECO:0000259" key="3">
    <source>
        <dbReference type="Pfam" id="PF17481"/>
    </source>
</evidence>
<feature type="domain" description="Tail sheath protein C-terminal" evidence="4">
    <location>
        <begin position="335"/>
        <end position="436"/>
    </location>
</feature>
<reference evidence="7" key="1">
    <citation type="submission" date="2015-07" db="EMBL/GenBank/DDBJ databases">
        <title>Genome sequencing project for genomic taxonomy and phylogenomics of Bacillus-like bacteria.</title>
        <authorList>
            <person name="Liu B."/>
            <person name="Wang J."/>
            <person name="Zhu Y."/>
            <person name="Liu G."/>
            <person name="Chen Q."/>
            <person name="Chen Z."/>
            <person name="Lan J."/>
            <person name="Che J."/>
            <person name="Ge C."/>
            <person name="Shi H."/>
            <person name="Pan Z."/>
            <person name="Liu X."/>
        </authorList>
    </citation>
    <scope>NUCLEOTIDE SEQUENCE [LARGE SCALE GENOMIC DNA]</scope>
    <source>
        <strain evidence="7">FJAT-27997</strain>
    </source>
</reference>
<evidence type="ECO:0000259" key="5">
    <source>
        <dbReference type="Pfam" id="PF22671"/>
    </source>
</evidence>
<proteinExistence type="inferred from homology"/>
<evidence type="ECO:0000256" key="1">
    <source>
        <dbReference type="ARBA" id="ARBA00008005"/>
    </source>
</evidence>
<evidence type="ECO:0000259" key="2">
    <source>
        <dbReference type="Pfam" id="PF04984"/>
    </source>
</evidence>
<evidence type="ECO:0000259" key="4">
    <source>
        <dbReference type="Pfam" id="PF17482"/>
    </source>
</evidence>
<dbReference type="AlphaFoldDB" id="A0A0K9GRH4"/>
<dbReference type="EMBL" id="LFZW01000001">
    <property type="protein sequence ID" value="KMY49233.1"/>
    <property type="molecule type" value="Genomic_DNA"/>
</dbReference>
<feature type="domain" description="Tail sheath protein Gp18-like" evidence="5">
    <location>
        <begin position="35"/>
        <end position="95"/>
    </location>
</feature>
<keyword evidence="7" id="KW-1185">Reference proteome</keyword>
<feature type="domain" description="Tail sheath protein subtilisin-like" evidence="2">
    <location>
        <begin position="185"/>
        <end position="328"/>
    </location>
</feature>
<dbReference type="Pfam" id="PF17482">
    <property type="entry name" value="Phage_sheath_1C"/>
    <property type="match status" value="1"/>
</dbReference>
<dbReference type="Gene3D" id="3.30.1370.220">
    <property type="match status" value="1"/>
</dbReference>
<dbReference type="OrthoDB" id="89060at2"/>
<dbReference type="Pfam" id="PF04984">
    <property type="entry name" value="Phage_sheath_1"/>
    <property type="match status" value="1"/>
</dbReference>
<name>A0A0K9GRH4_9BACI</name>
<dbReference type="PATRIC" id="fig|1679170.3.peg.1423"/>
<evidence type="ECO:0000313" key="7">
    <source>
        <dbReference type="Proteomes" id="UP000037146"/>
    </source>
</evidence>
<dbReference type="Gene3D" id="2.60.40.4290">
    <property type="match status" value="1"/>
</dbReference>
<comment type="caution">
    <text evidence="6">The sequence shown here is derived from an EMBL/GenBank/DDBJ whole genome shotgun (WGS) entry which is preliminary data.</text>
</comment>
<comment type="similarity">
    <text evidence="1">Belongs to the myoviridae tail sheath protein family.</text>
</comment>
<dbReference type="InterPro" id="IPR035089">
    <property type="entry name" value="Phage_sheath_subtilisin"/>
</dbReference>
<dbReference type="InterPro" id="IPR035326">
    <property type="entry name" value="Beta_sandwich_Seath"/>
</dbReference>